<evidence type="ECO:0000313" key="2">
    <source>
        <dbReference type="EMBL" id="GER92875.1"/>
    </source>
</evidence>
<feature type="domain" description="GH15-like" evidence="1">
    <location>
        <begin position="286"/>
        <end position="641"/>
    </location>
</feature>
<protein>
    <submittedName>
        <fullName evidence="2">Glycoside hydrolase family 15</fullName>
    </submittedName>
</protein>
<gene>
    <name evidence="2" type="ORF">A45J_0606</name>
</gene>
<sequence>MPRDIPIGNGRLLITFDQDYCLRDIYFPHPGKEDHTDGHKFRFGLWVDGSFEWITNEWNLRLDYSSNTLITHVTALNERLRISLYCNDLVDYKEDIYIKKIIIKNLIERERNVRLFFHHDFHILETPTGDTAYYDPDERAIIHYKADRYFLISGLRGGRQGIDDYATGIKEFHGLEGTWRDAEDGRLEGAPISQGSVDSTISFRVDLPPAGEHVLYYWICAGRNYADVNRLNRMISGHGIEYFIKRTENYWKAWVNKEDIDLSALPEDIASLFKRSLMILRTNIDSGGAIIAGNDSDVQHFARDTYSYMWPRDGALVAYALDLAGYHGITRRFFEFCHRIIKRGKESVGYFLHKYNPDGSLGSSWHPWIRDGAKQLPIQEDGTGLILWSLWYHFDRYRDIEFISELYDDLVIKCGDFLASYRDSETGLPLPSYDLWEEKWGIHTFTVSAVYGGLKAAEHFSVFFRDQKRAGIYSKAREEIKSAMERYLYDDKEKRFLKSLIPENSSYRPDMTIDASIYAPFYFGVFEPDDEKVINTMNAIKEHLWVKTDVGGIARYTGDSYHRVTEDIKSVPGNPWFICTLWLAQWYIAKAKNRDELKEAIPILEWVTSRALPSGVLAEQVHPFTNQPLSVSPLTWSHAAFAATVLEYLYKLEKVYVCPTCGMPLQRIRG</sequence>
<dbReference type="InterPro" id="IPR008928">
    <property type="entry name" value="6-hairpin_glycosidase_sf"/>
</dbReference>
<dbReference type="Pfam" id="PF00723">
    <property type="entry name" value="Glyco_hydro_15"/>
    <property type="match status" value="1"/>
</dbReference>
<comment type="caution">
    <text evidence="2">The sequence shown here is derived from an EMBL/GenBank/DDBJ whole genome shotgun (WGS) entry which is preliminary data.</text>
</comment>
<dbReference type="Gene3D" id="1.50.10.10">
    <property type="match status" value="1"/>
</dbReference>
<dbReference type="PANTHER" id="PTHR31616:SF13">
    <property type="entry name" value="GLUCAN 1,4-ALPHA-GLUCOSIDASE"/>
    <property type="match status" value="1"/>
</dbReference>
<dbReference type="SUPFAM" id="SSF48208">
    <property type="entry name" value="Six-hairpin glycosidases"/>
    <property type="match status" value="1"/>
</dbReference>
<name>A0A5J4KY39_9ZZZZ</name>
<dbReference type="EMBL" id="BLAB01000001">
    <property type="protein sequence ID" value="GER92875.1"/>
    <property type="molecule type" value="Genomic_DNA"/>
</dbReference>
<keyword evidence="2" id="KW-0378">Hydrolase</keyword>
<dbReference type="InterPro" id="IPR011613">
    <property type="entry name" value="GH15-like"/>
</dbReference>
<organism evidence="2">
    <name type="scientific">hot springs metagenome</name>
    <dbReference type="NCBI Taxonomy" id="433727"/>
    <lineage>
        <taxon>unclassified sequences</taxon>
        <taxon>metagenomes</taxon>
        <taxon>ecological metagenomes</taxon>
    </lineage>
</organism>
<dbReference type="InterPro" id="IPR012341">
    <property type="entry name" value="6hp_glycosidase-like_sf"/>
</dbReference>
<dbReference type="AlphaFoldDB" id="A0A5J4KY39"/>
<dbReference type="GO" id="GO:0005975">
    <property type="term" value="P:carbohydrate metabolic process"/>
    <property type="evidence" value="ECO:0007669"/>
    <property type="project" value="InterPro"/>
</dbReference>
<dbReference type="PANTHER" id="PTHR31616">
    <property type="entry name" value="TREHALASE"/>
    <property type="match status" value="1"/>
</dbReference>
<evidence type="ECO:0000259" key="1">
    <source>
        <dbReference type="Pfam" id="PF00723"/>
    </source>
</evidence>
<accession>A0A5J4KY39</accession>
<reference evidence="2" key="1">
    <citation type="submission" date="2019-10" db="EMBL/GenBank/DDBJ databases">
        <title>Metagenomic sequencing of thiosulfate-disproportionating enrichment culture.</title>
        <authorList>
            <person name="Umezawa K."/>
            <person name="Kojima H."/>
            <person name="Fukui M."/>
        </authorList>
    </citation>
    <scope>NUCLEOTIDE SEQUENCE</scope>
    <source>
        <strain evidence="2">45J</strain>
    </source>
</reference>
<proteinExistence type="predicted"/>
<dbReference type="GO" id="GO:0004553">
    <property type="term" value="F:hydrolase activity, hydrolyzing O-glycosyl compounds"/>
    <property type="evidence" value="ECO:0007669"/>
    <property type="project" value="TreeGrafter"/>
</dbReference>